<protein>
    <recommendedName>
        <fullName evidence="11">Probable nicotinate-nucleotide pyrophosphorylase [carboxylating]</fullName>
        <ecNumber evidence="5">2.4.2.19</ecNumber>
    </recommendedName>
    <alternativeName>
        <fullName evidence="9">Quinolinate phosphoribosyltransferase [decarboxylating]</fullName>
    </alternativeName>
</protein>
<evidence type="ECO:0000313" key="15">
    <source>
        <dbReference type="EMBL" id="NEY71778.1"/>
    </source>
</evidence>
<evidence type="ECO:0000256" key="4">
    <source>
        <dbReference type="ARBA" id="ARBA00011218"/>
    </source>
</evidence>
<dbReference type="SUPFAM" id="SSF54675">
    <property type="entry name" value="Nicotinate/Quinolinate PRTase N-terminal domain-like"/>
    <property type="match status" value="1"/>
</dbReference>
<keyword evidence="6" id="KW-0662">Pyridine nucleotide biosynthesis</keyword>
<comment type="function">
    <text evidence="1">Involved in the catabolism of quinolinic acid (QA).</text>
</comment>
<dbReference type="PANTHER" id="PTHR32179:SF3">
    <property type="entry name" value="NICOTINATE-NUCLEOTIDE PYROPHOSPHORYLASE [CARBOXYLATING]"/>
    <property type="match status" value="1"/>
</dbReference>
<dbReference type="FunFam" id="3.90.1170.20:FF:000001">
    <property type="entry name" value="Nicotinate-nucleotide diphosphorylase (Carboxylating)"/>
    <property type="match status" value="1"/>
</dbReference>
<proteinExistence type="inferred from homology"/>
<dbReference type="InterPro" id="IPR037128">
    <property type="entry name" value="Quinolinate_PRibosylTase_N_sf"/>
</dbReference>
<dbReference type="SUPFAM" id="SSF51690">
    <property type="entry name" value="Nicotinate/Quinolinate PRTase C-terminal domain-like"/>
    <property type="match status" value="1"/>
</dbReference>
<dbReference type="InterPro" id="IPR027277">
    <property type="entry name" value="NadC/ModD"/>
</dbReference>
<dbReference type="GO" id="GO:0004514">
    <property type="term" value="F:nicotinate-nucleotide diphosphorylase (carboxylating) activity"/>
    <property type="evidence" value="ECO:0007669"/>
    <property type="project" value="UniProtKB-EC"/>
</dbReference>
<dbReference type="InterPro" id="IPR022412">
    <property type="entry name" value="Quinolinate_PRibosylTrfase_N"/>
</dbReference>
<keyword evidence="16" id="KW-1185">Reference proteome</keyword>
<dbReference type="UniPathway" id="UPA00253">
    <property type="reaction ID" value="UER00331"/>
</dbReference>
<dbReference type="PIRSF" id="PIRSF006250">
    <property type="entry name" value="NadC_ModD"/>
    <property type="match status" value="1"/>
</dbReference>
<dbReference type="EMBL" id="JAAIWM010000002">
    <property type="protein sequence ID" value="NEY71778.1"/>
    <property type="molecule type" value="Genomic_DNA"/>
</dbReference>
<evidence type="ECO:0000256" key="8">
    <source>
        <dbReference type="ARBA" id="ARBA00022679"/>
    </source>
</evidence>
<evidence type="ECO:0000256" key="5">
    <source>
        <dbReference type="ARBA" id="ARBA00011944"/>
    </source>
</evidence>
<dbReference type="GO" id="GO:0009435">
    <property type="term" value="P:NAD+ biosynthetic process"/>
    <property type="evidence" value="ECO:0007669"/>
    <property type="project" value="UniProtKB-UniPathway"/>
</dbReference>
<dbReference type="Gene3D" id="3.20.20.70">
    <property type="entry name" value="Aldolase class I"/>
    <property type="match status" value="1"/>
</dbReference>
<dbReference type="Pfam" id="PF01729">
    <property type="entry name" value="QRPTase_C"/>
    <property type="match status" value="1"/>
</dbReference>
<dbReference type="InterPro" id="IPR004393">
    <property type="entry name" value="NadC"/>
</dbReference>
<evidence type="ECO:0000256" key="7">
    <source>
        <dbReference type="ARBA" id="ARBA00022676"/>
    </source>
</evidence>
<gene>
    <name evidence="15" type="primary">nadC</name>
    <name evidence="15" type="ORF">G4D63_08465</name>
</gene>
<name>A0A6M0Q9P2_9BACI</name>
<dbReference type="GO" id="GO:0005737">
    <property type="term" value="C:cytoplasm"/>
    <property type="evidence" value="ECO:0007669"/>
    <property type="project" value="TreeGrafter"/>
</dbReference>
<evidence type="ECO:0000256" key="11">
    <source>
        <dbReference type="ARBA" id="ARBA00069173"/>
    </source>
</evidence>
<comment type="pathway">
    <text evidence="2">Cofactor biosynthesis; NAD(+) biosynthesis; nicotinate D-ribonucleotide from quinolinate: step 1/1.</text>
</comment>
<organism evidence="15 16">
    <name type="scientific">Bacillus mesophilus</name>
    <dbReference type="NCBI Taxonomy" id="1808955"/>
    <lineage>
        <taxon>Bacteria</taxon>
        <taxon>Bacillati</taxon>
        <taxon>Bacillota</taxon>
        <taxon>Bacilli</taxon>
        <taxon>Bacillales</taxon>
        <taxon>Bacillaceae</taxon>
        <taxon>Bacillus</taxon>
    </lineage>
</organism>
<evidence type="ECO:0000256" key="10">
    <source>
        <dbReference type="ARBA" id="ARBA00047445"/>
    </source>
</evidence>
<dbReference type="CDD" id="cd01572">
    <property type="entry name" value="QPRTase"/>
    <property type="match status" value="1"/>
</dbReference>
<feature type="domain" description="Quinolinate phosphoribosyl transferase C-terminal" evidence="13">
    <location>
        <begin position="109"/>
        <end position="273"/>
    </location>
</feature>
<evidence type="ECO:0000256" key="9">
    <source>
        <dbReference type="ARBA" id="ARBA00033102"/>
    </source>
</evidence>
<dbReference type="InterPro" id="IPR002638">
    <property type="entry name" value="Quinolinate_PRibosylTrfase_C"/>
</dbReference>
<dbReference type="Pfam" id="PF02749">
    <property type="entry name" value="QRPTase_N"/>
    <property type="match status" value="1"/>
</dbReference>
<reference evidence="15 16" key="1">
    <citation type="submission" date="2020-02" db="EMBL/GenBank/DDBJ databases">
        <title>Bacillus aquiflavi sp. nov., isolated from yellow water of strong flavor Chinese baijiu in Yibin region of China.</title>
        <authorList>
            <person name="Xie J."/>
        </authorList>
    </citation>
    <scope>NUCLEOTIDE SEQUENCE [LARGE SCALE GENOMIC DNA]</scope>
    <source>
        <strain evidence="15 16">SA4</strain>
    </source>
</reference>
<dbReference type="AlphaFoldDB" id="A0A6M0Q9P2"/>
<dbReference type="PANTHER" id="PTHR32179">
    <property type="entry name" value="NICOTINATE-NUCLEOTIDE PYROPHOSPHORYLASE [CARBOXYLATING]"/>
    <property type="match status" value="1"/>
</dbReference>
<comment type="catalytic activity">
    <reaction evidence="10">
        <text>nicotinate beta-D-ribonucleotide + CO2 + diphosphate = quinolinate + 5-phospho-alpha-D-ribose 1-diphosphate + 2 H(+)</text>
        <dbReference type="Rhea" id="RHEA:12733"/>
        <dbReference type="ChEBI" id="CHEBI:15378"/>
        <dbReference type="ChEBI" id="CHEBI:16526"/>
        <dbReference type="ChEBI" id="CHEBI:29959"/>
        <dbReference type="ChEBI" id="CHEBI:33019"/>
        <dbReference type="ChEBI" id="CHEBI:57502"/>
        <dbReference type="ChEBI" id="CHEBI:58017"/>
        <dbReference type="EC" id="2.4.2.19"/>
    </reaction>
</comment>
<evidence type="ECO:0000256" key="12">
    <source>
        <dbReference type="PIRNR" id="PIRNR006250"/>
    </source>
</evidence>
<comment type="subunit">
    <text evidence="4">Hexamer formed by 3 homodimers.</text>
</comment>
<comment type="caution">
    <text evidence="15">The sequence shown here is derived from an EMBL/GenBank/DDBJ whole genome shotgun (WGS) entry which is preliminary data.</text>
</comment>
<keyword evidence="7 12" id="KW-0328">Glycosyltransferase</keyword>
<dbReference type="EC" id="2.4.2.19" evidence="5"/>
<accession>A0A6M0Q9P2</accession>
<feature type="domain" description="Quinolinate phosphoribosyl transferase N-terminal" evidence="14">
    <location>
        <begin position="22"/>
        <end position="107"/>
    </location>
</feature>
<evidence type="ECO:0000259" key="14">
    <source>
        <dbReference type="Pfam" id="PF02749"/>
    </source>
</evidence>
<sequence length="283" mass="30691">MNIIKLREELKRFLIEDIGEQDLTTSSIFPPSQIGEGKVLAKEPGILAGVDVIKECLHLFDPTISVNLYKKDGEVLVPGDIIATVKGPIVALLTGERIILNLLQRMSGIATLTAAAVKALDSDHTKICDTRKTTPGLRMFEKYAVKCGGGSNHRFGLYDGVMIKDNHIAFSGSITKAVNAVRENTGHMIKIEVETESREAVLEAVAAGADVIMFDNRKPPEIAEFVELVPNHIVTEASGGITIDALKDYGQTGVDYISLGLLTHSYKALDISFVTGWKSEGEK</sequence>
<evidence type="ECO:0000259" key="13">
    <source>
        <dbReference type="Pfam" id="PF01729"/>
    </source>
</evidence>
<dbReference type="InterPro" id="IPR013785">
    <property type="entry name" value="Aldolase_TIM"/>
</dbReference>
<dbReference type="FunFam" id="3.20.20.70:FF:000030">
    <property type="entry name" value="Nicotinate-nucleotide pyrophosphorylase, carboxylating"/>
    <property type="match status" value="1"/>
</dbReference>
<evidence type="ECO:0000256" key="2">
    <source>
        <dbReference type="ARBA" id="ARBA00004893"/>
    </source>
</evidence>
<dbReference type="InterPro" id="IPR036068">
    <property type="entry name" value="Nicotinate_pribotase-like_C"/>
</dbReference>
<dbReference type="NCBIfam" id="TIGR00078">
    <property type="entry name" value="nadC"/>
    <property type="match status" value="1"/>
</dbReference>
<evidence type="ECO:0000313" key="16">
    <source>
        <dbReference type="Proteomes" id="UP000481043"/>
    </source>
</evidence>
<evidence type="ECO:0000256" key="1">
    <source>
        <dbReference type="ARBA" id="ARBA00003237"/>
    </source>
</evidence>
<dbReference type="Gene3D" id="3.90.1170.20">
    <property type="entry name" value="Quinolinate phosphoribosyl transferase, N-terminal domain"/>
    <property type="match status" value="1"/>
</dbReference>
<dbReference type="Proteomes" id="UP000481043">
    <property type="component" value="Unassembled WGS sequence"/>
</dbReference>
<dbReference type="GO" id="GO:0034213">
    <property type="term" value="P:quinolinate catabolic process"/>
    <property type="evidence" value="ECO:0007669"/>
    <property type="project" value="TreeGrafter"/>
</dbReference>
<keyword evidence="8 12" id="KW-0808">Transferase</keyword>
<evidence type="ECO:0000256" key="3">
    <source>
        <dbReference type="ARBA" id="ARBA00009400"/>
    </source>
</evidence>
<evidence type="ECO:0000256" key="6">
    <source>
        <dbReference type="ARBA" id="ARBA00022642"/>
    </source>
</evidence>
<comment type="similarity">
    <text evidence="3 12">Belongs to the NadC/ModD family.</text>
</comment>
<dbReference type="RefSeq" id="WP_163179208.1">
    <property type="nucleotide sequence ID" value="NZ_JAAIWM010000002.1"/>
</dbReference>